<organism evidence="1 2">
    <name type="scientific">Mesorhizobium sangaii</name>
    <dbReference type="NCBI Taxonomy" id="505389"/>
    <lineage>
        <taxon>Bacteria</taxon>
        <taxon>Pseudomonadati</taxon>
        <taxon>Pseudomonadota</taxon>
        <taxon>Alphaproteobacteria</taxon>
        <taxon>Hyphomicrobiales</taxon>
        <taxon>Phyllobacteriaceae</taxon>
        <taxon>Mesorhizobium</taxon>
    </lineage>
</organism>
<dbReference type="Proteomes" id="UP000556329">
    <property type="component" value="Unassembled WGS sequence"/>
</dbReference>
<keyword evidence="2" id="KW-1185">Reference proteome</keyword>
<dbReference type="AlphaFoldDB" id="A0A841PVS5"/>
<comment type="caution">
    <text evidence="1">The sequence shown here is derived from an EMBL/GenBank/DDBJ whole genome shotgun (WGS) entry which is preliminary data.</text>
</comment>
<reference evidence="1 2" key="1">
    <citation type="submission" date="2020-08" db="EMBL/GenBank/DDBJ databases">
        <title>Genomic Encyclopedia of Type Strains, Phase IV (KMG-IV): sequencing the most valuable type-strain genomes for metagenomic binning, comparative biology and taxonomic classification.</title>
        <authorList>
            <person name="Goeker M."/>
        </authorList>
    </citation>
    <scope>NUCLEOTIDE SEQUENCE [LARGE SCALE GENOMIC DNA]</scope>
    <source>
        <strain evidence="1 2">DSM 100039</strain>
    </source>
</reference>
<dbReference type="RefSeq" id="WP_184879142.1">
    <property type="nucleotide sequence ID" value="NZ_JACHEF010000016.1"/>
</dbReference>
<proteinExistence type="predicted"/>
<dbReference type="EMBL" id="JACHEF010000016">
    <property type="protein sequence ID" value="MBB6414232.1"/>
    <property type="molecule type" value="Genomic_DNA"/>
</dbReference>
<sequence length="98" mass="10847">MARRAVFSLGTKSVYVQAFQTLKSEKKLHSALVFVSQGFVRTAAMESVLSSVPRELTNCYNNMNEKVGIEIEAAAKIIAAAANGTYDHRTDIVYFSQR</sequence>
<evidence type="ECO:0000313" key="2">
    <source>
        <dbReference type="Proteomes" id="UP000556329"/>
    </source>
</evidence>
<gene>
    <name evidence="1" type="ORF">HNQ71_006941</name>
</gene>
<protein>
    <submittedName>
        <fullName evidence="1">Uncharacterized protein</fullName>
    </submittedName>
</protein>
<evidence type="ECO:0000313" key="1">
    <source>
        <dbReference type="EMBL" id="MBB6414232.1"/>
    </source>
</evidence>
<accession>A0A841PVS5</accession>
<name>A0A841PVS5_9HYPH</name>